<organism evidence="5 6">
    <name type="scientific">Inmirania thermothiophila</name>
    <dbReference type="NCBI Taxonomy" id="1750597"/>
    <lineage>
        <taxon>Bacteria</taxon>
        <taxon>Pseudomonadati</taxon>
        <taxon>Pseudomonadota</taxon>
        <taxon>Gammaproteobacteria</taxon>
        <taxon>Chromatiales</taxon>
        <taxon>Ectothiorhodospiraceae</taxon>
        <taxon>Inmirania</taxon>
    </lineage>
</organism>
<keyword evidence="3" id="KW-0408">Iron</keyword>
<evidence type="ECO:0000313" key="5">
    <source>
        <dbReference type="EMBL" id="ROR32481.1"/>
    </source>
</evidence>
<dbReference type="PANTHER" id="PTHR30548">
    <property type="entry name" value="2-HYDROXYGLUTARYL-COA DEHYDRATASE, D-COMPONENT-RELATED"/>
    <property type="match status" value="1"/>
</dbReference>
<keyword evidence="2" id="KW-0479">Metal-binding</keyword>
<dbReference type="InterPro" id="IPR010327">
    <property type="entry name" value="FldB/FldC_alpha/beta"/>
</dbReference>
<name>A0A3N1Y1T1_9GAMM</name>
<keyword evidence="6" id="KW-1185">Reference proteome</keyword>
<reference evidence="5 6" key="1">
    <citation type="submission" date="2018-11" db="EMBL/GenBank/DDBJ databases">
        <title>Genomic Encyclopedia of Type Strains, Phase IV (KMG-IV): sequencing the most valuable type-strain genomes for metagenomic binning, comparative biology and taxonomic classification.</title>
        <authorList>
            <person name="Goeker M."/>
        </authorList>
    </citation>
    <scope>NUCLEOTIDE SEQUENCE [LARGE SCALE GENOMIC DNA]</scope>
    <source>
        <strain evidence="5 6">DSM 100275</strain>
    </source>
</reference>
<dbReference type="PANTHER" id="PTHR30548:SF5">
    <property type="entry name" value="SUBUNIT OF OXYGEN-SENSITIVE 2-HYDROXYISOCAPROYL-COA DEHYDRATASE"/>
    <property type="match status" value="1"/>
</dbReference>
<evidence type="ECO:0000256" key="1">
    <source>
        <dbReference type="ARBA" id="ARBA00005806"/>
    </source>
</evidence>
<dbReference type="AlphaFoldDB" id="A0A3N1Y1T1"/>
<dbReference type="Gene3D" id="3.40.50.11900">
    <property type="match status" value="1"/>
</dbReference>
<dbReference type="GO" id="GO:0046872">
    <property type="term" value="F:metal ion binding"/>
    <property type="evidence" value="ECO:0007669"/>
    <property type="project" value="UniProtKB-KW"/>
</dbReference>
<evidence type="ECO:0000256" key="3">
    <source>
        <dbReference type="ARBA" id="ARBA00023004"/>
    </source>
</evidence>
<evidence type="ECO:0000313" key="6">
    <source>
        <dbReference type="Proteomes" id="UP000276634"/>
    </source>
</evidence>
<protein>
    <submittedName>
        <fullName evidence="5">Benzoyl-CoA reductase subunit C</fullName>
    </submittedName>
</protein>
<dbReference type="Pfam" id="PF06050">
    <property type="entry name" value="HGD-D"/>
    <property type="match status" value="1"/>
</dbReference>
<accession>A0A3N1Y1T1</accession>
<dbReference type="RefSeq" id="WP_123401416.1">
    <property type="nucleotide sequence ID" value="NZ_RJVI01000002.1"/>
</dbReference>
<comment type="caution">
    <text evidence="5">The sequence shown here is derived from an EMBL/GenBank/DDBJ whole genome shotgun (WGS) entry which is preliminary data.</text>
</comment>
<dbReference type="OrthoDB" id="9810278at2"/>
<dbReference type="Gene3D" id="1.20.1270.370">
    <property type="match status" value="1"/>
</dbReference>
<dbReference type="GO" id="GO:0051536">
    <property type="term" value="F:iron-sulfur cluster binding"/>
    <property type="evidence" value="ECO:0007669"/>
    <property type="project" value="UniProtKB-KW"/>
</dbReference>
<gene>
    <name evidence="5" type="ORF">EDC57_1683</name>
</gene>
<dbReference type="EMBL" id="RJVI01000002">
    <property type="protein sequence ID" value="ROR32481.1"/>
    <property type="molecule type" value="Genomic_DNA"/>
</dbReference>
<evidence type="ECO:0000256" key="4">
    <source>
        <dbReference type="ARBA" id="ARBA00023014"/>
    </source>
</evidence>
<dbReference type="NCBIfam" id="TIGR02263">
    <property type="entry name" value="benz_CoA_red_C"/>
    <property type="match status" value="1"/>
</dbReference>
<proteinExistence type="inferred from homology"/>
<dbReference type="Proteomes" id="UP000276634">
    <property type="component" value="Unassembled WGS sequence"/>
</dbReference>
<comment type="similarity">
    <text evidence="1">Belongs to the FldB/FldC dehydratase alpha/beta subunit family.</text>
</comment>
<evidence type="ECO:0000256" key="2">
    <source>
        <dbReference type="ARBA" id="ARBA00022723"/>
    </source>
</evidence>
<dbReference type="InterPro" id="IPR011958">
    <property type="entry name" value="Benzoyl_CoA_Rdtase_C"/>
</dbReference>
<dbReference type="Gene3D" id="3.40.50.11890">
    <property type="match status" value="1"/>
</dbReference>
<sequence>MSSAEIIRRCEALYEDLDFTAAREWKAAEPGRKVIGFMPIYVPREIIHAAGMLPLGIFGGGDQLEVIHGDAYYQSYICRIPRSTIELAITKRLDFVDGMLFPSICDVIRNLSGIFKMMFPEMYVRYFDVPQNYRDEIGGAYYVEELHELKRGLEALGGREITDEALRRSIALYNENRRLVRELYDLRAAEPWRVPTYEAYLLLRAGMVLPVEEHSEMLRAYMAAVREEERPMRDNVRIVLNGSFCEQPPLGLIKSIEMAGCYVVDDDYILVTRWLREDVPVEGDPIENLARAFLHHSVDTAAKYTEREEDKGRYLLEQIRRRGAEGVIFAAPSFCDPALLERPMLADRLKEHGVPYISFKYAENSGQMQPIREQAGTFADSIKLWGDTGS</sequence>
<keyword evidence="4" id="KW-0411">Iron-sulfur</keyword>